<dbReference type="Gene3D" id="2.40.170.20">
    <property type="entry name" value="TonB-dependent receptor, beta-barrel domain"/>
    <property type="match status" value="1"/>
</dbReference>
<accession>A0A967E0I5</accession>
<dbReference type="PANTHER" id="PTHR30069">
    <property type="entry name" value="TONB-DEPENDENT OUTER MEMBRANE RECEPTOR"/>
    <property type="match status" value="1"/>
</dbReference>
<keyword evidence="4 8" id="KW-0812">Transmembrane</keyword>
<reference evidence="10" key="1">
    <citation type="submission" date="2020-03" db="EMBL/GenBank/DDBJ databases">
        <title>Psychroflexus Maritimus sp. nov., isolate from marine sediment.</title>
        <authorList>
            <person name="Zhong Y.-L."/>
        </authorList>
    </citation>
    <scope>NUCLEOTIDE SEQUENCE</scope>
    <source>
        <strain evidence="10">C1</strain>
    </source>
</reference>
<dbReference type="RefSeq" id="WP_166400915.1">
    <property type="nucleotide sequence ID" value="NZ_JAANAS010000094.1"/>
</dbReference>
<sequence>MKIPITLILLFFHFFIFAQEFRLSGTVSDQSGFELPDVNITIKGTNIGTVTDFEGNFEIKLEKGQYILRFQSLSFETKEININLNENRSITVQLADSQEQLEDVIVRTKIEKTDVRSTQMSANSLTSETIKKVPVVLGEPDVIRSLIQLPGVSSAGEGASGFNVRGGGADQNLILVDEATIFNSSHLFGLFSIFNPDAIKNLTLYKGGIPANYGGRVSSVLDIQQRSGNSNKFSGEGSIGVVSSKLLLEGPINKGKTTYLVSGRSSYAHLFLQLADNPNSAYFYDLNAKLNHRIDKNNNLSLSAYYGRDVISINENFENTFGTTFVSARWSHTFNENLFSNMSFIVNDYFYNLNLDSVGFEFDSGVRNLNYKYAFNYLLNNEVSFDFGIESFLHEFNPGNIRPNAATSGILSRQLTKNYANENAVFFDVDQELTNRLSMRYGFRLSAFLRQGQRKINVYENDLPVLYNSNFGIYEQADPIDVISASRSEVLNSFINFEPRVSLAYAFNDNHSVKLGYNRMVQNLHLITNSSSPTPLDVWTPSGQFIDPQILDQIAVGYFSNLKEDKFSVETELFYRKIDNTIDFIDGANLIANEFIERDILMGEGRAYGWEFLFKKNTGKLTGWIAYTLSRSEQRTPGRTPDEPGINNGKWYLNNFDKTHDVSVVASYELDDRWEFNLNFIAQTGQPVNFPVGQYQFQDLTIPVFEGRNLNRLPTFHRLDFGVNHYPRKYKDKSWKAYWNFSIYNAYNRMNANSIIFRQDQQSGQNEAVRLAIFGIVPALSYNIKF</sequence>
<dbReference type="SUPFAM" id="SSF56935">
    <property type="entry name" value="Porins"/>
    <property type="match status" value="1"/>
</dbReference>
<keyword evidence="5" id="KW-0732">Signal</keyword>
<feature type="domain" description="TonB-dependent receptor plug" evidence="9">
    <location>
        <begin position="115"/>
        <end position="216"/>
    </location>
</feature>
<evidence type="ECO:0000256" key="3">
    <source>
        <dbReference type="ARBA" id="ARBA00022452"/>
    </source>
</evidence>
<organism evidence="10 11">
    <name type="scientific">Psychroflexus maritimus</name>
    <dbReference type="NCBI Taxonomy" id="2714865"/>
    <lineage>
        <taxon>Bacteria</taxon>
        <taxon>Pseudomonadati</taxon>
        <taxon>Bacteroidota</taxon>
        <taxon>Flavobacteriia</taxon>
        <taxon>Flavobacteriales</taxon>
        <taxon>Flavobacteriaceae</taxon>
        <taxon>Psychroflexus</taxon>
    </lineage>
</organism>
<dbReference type="InterPro" id="IPR012910">
    <property type="entry name" value="Plug_dom"/>
</dbReference>
<evidence type="ECO:0000256" key="2">
    <source>
        <dbReference type="ARBA" id="ARBA00022448"/>
    </source>
</evidence>
<keyword evidence="2 8" id="KW-0813">Transport</keyword>
<evidence type="ECO:0000256" key="6">
    <source>
        <dbReference type="ARBA" id="ARBA00023136"/>
    </source>
</evidence>
<keyword evidence="10" id="KW-0675">Receptor</keyword>
<evidence type="ECO:0000256" key="4">
    <source>
        <dbReference type="ARBA" id="ARBA00022692"/>
    </source>
</evidence>
<dbReference type="GO" id="GO:0015344">
    <property type="term" value="F:siderophore uptake transmembrane transporter activity"/>
    <property type="evidence" value="ECO:0007669"/>
    <property type="project" value="TreeGrafter"/>
</dbReference>
<evidence type="ECO:0000313" key="10">
    <source>
        <dbReference type="EMBL" id="NGZ90682.1"/>
    </source>
</evidence>
<keyword evidence="11" id="KW-1185">Reference proteome</keyword>
<evidence type="ECO:0000313" key="11">
    <source>
        <dbReference type="Proteomes" id="UP000643701"/>
    </source>
</evidence>
<dbReference type="AlphaFoldDB" id="A0A967E0I5"/>
<dbReference type="InterPro" id="IPR008969">
    <property type="entry name" value="CarboxyPept-like_regulatory"/>
</dbReference>
<dbReference type="InterPro" id="IPR039426">
    <property type="entry name" value="TonB-dep_rcpt-like"/>
</dbReference>
<evidence type="ECO:0000256" key="8">
    <source>
        <dbReference type="PROSITE-ProRule" id="PRU01360"/>
    </source>
</evidence>
<evidence type="ECO:0000256" key="7">
    <source>
        <dbReference type="ARBA" id="ARBA00023237"/>
    </source>
</evidence>
<dbReference type="Pfam" id="PF07715">
    <property type="entry name" value="Plug"/>
    <property type="match status" value="1"/>
</dbReference>
<protein>
    <submittedName>
        <fullName evidence="10">TonB-dependent receptor</fullName>
    </submittedName>
</protein>
<comment type="subcellular location">
    <subcellularLocation>
        <location evidence="1 8">Cell outer membrane</location>
        <topology evidence="1 8">Multi-pass membrane protein</topology>
    </subcellularLocation>
</comment>
<name>A0A967E0I5_9FLAO</name>
<dbReference type="SUPFAM" id="SSF49464">
    <property type="entry name" value="Carboxypeptidase regulatory domain-like"/>
    <property type="match status" value="1"/>
</dbReference>
<dbReference type="GO" id="GO:0044718">
    <property type="term" value="P:siderophore transmembrane transport"/>
    <property type="evidence" value="ECO:0007669"/>
    <property type="project" value="TreeGrafter"/>
</dbReference>
<evidence type="ECO:0000256" key="5">
    <source>
        <dbReference type="ARBA" id="ARBA00022729"/>
    </source>
</evidence>
<keyword evidence="3 8" id="KW-1134">Transmembrane beta strand</keyword>
<dbReference type="Gene3D" id="2.170.130.10">
    <property type="entry name" value="TonB-dependent receptor, plug domain"/>
    <property type="match status" value="1"/>
</dbReference>
<evidence type="ECO:0000259" key="9">
    <source>
        <dbReference type="Pfam" id="PF07715"/>
    </source>
</evidence>
<dbReference type="Pfam" id="PF13715">
    <property type="entry name" value="CarbopepD_reg_2"/>
    <property type="match status" value="1"/>
</dbReference>
<dbReference type="Proteomes" id="UP000643701">
    <property type="component" value="Unassembled WGS sequence"/>
</dbReference>
<evidence type="ECO:0000256" key="1">
    <source>
        <dbReference type="ARBA" id="ARBA00004571"/>
    </source>
</evidence>
<proteinExistence type="inferred from homology"/>
<dbReference type="GO" id="GO:0009279">
    <property type="term" value="C:cell outer membrane"/>
    <property type="evidence" value="ECO:0007669"/>
    <property type="project" value="UniProtKB-SubCell"/>
</dbReference>
<dbReference type="InterPro" id="IPR037066">
    <property type="entry name" value="Plug_dom_sf"/>
</dbReference>
<dbReference type="InterPro" id="IPR036942">
    <property type="entry name" value="Beta-barrel_TonB_sf"/>
</dbReference>
<dbReference type="Gene3D" id="2.60.40.1120">
    <property type="entry name" value="Carboxypeptidase-like, regulatory domain"/>
    <property type="match status" value="1"/>
</dbReference>
<dbReference type="PROSITE" id="PS52016">
    <property type="entry name" value="TONB_DEPENDENT_REC_3"/>
    <property type="match status" value="1"/>
</dbReference>
<dbReference type="PANTHER" id="PTHR30069:SF29">
    <property type="entry name" value="HEMOGLOBIN AND HEMOGLOBIN-HAPTOGLOBIN-BINDING PROTEIN 1-RELATED"/>
    <property type="match status" value="1"/>
</dbReference>
<dbReference type="EMBL" id="JAANAS010000094">
    <property type="protein sequence ID" value="NGZ90682.1"/>
    <property type="molecule type" value="Genomic_DNA"/>
</dbReference>
<gene>
    <name evidence="10" type="ORF">G7034_10510</name>
</gene>
<comment type="similarity">
    <text evidence="8">Belongs to the TonB-dependent receptor family.</text>
</comment>
<comment type="caution">
    <text evidence="10">The sequence shown here is derived from an EMBL/GenBank/DDBJ whole genome shotgun (WGS) entry which is preliminary data.</text>
</comment>
<keyword evidence="6 8" id="KW-0472">Membrane</keyword>
<keyword evidence="7 8" id="KW-0998">Cell outer membrane</keyword>